<name>A0A917ANM4_9BACI</name>
<sequence>MRNMKKICYDLETTPLLYGSGYLNDVYEEAITKKQKMAVYQHLNKHDVYGDKQYKGYYALSQQIQRDFFNVKQKVNWEDFFQTHEVLLDTFGEYSIQERDPGDEEDRSYWNLIKNL</sequence>
<dbReference type="RefSeq" id="WP_188387345.1">
    <property type="nucleotide sequence ID" value="NZ_BMFK01000001.1"/>
</dbReference>
<keyword evidence="2" id="KW-1185">Reference proteome</keyword>
<dbReference type="Proteomes" id="UP000605259">
    <property type="component" value="Unassembled WGS sequence"/>
</dbReference>
<comment type="caution">
    <text evidence="1">The sequence shown here is derived from an EMBL/GenBank/DDBJ whole genome shotgun (WGS) entry which is preliminary data.</text>
</comment>
<dbReference type="AlphaFoldDB" id="A0A917ANM4"/>
<gene>
    <name evidence="1" type="ORF">GCM10007140_10440</name>
</gene>
<accession>A0A917ANM4</accession>
<reference evidence="1" key="1">
    <citation type="journal article" date="2014" name="Int. J. Syst. Evol. Microbiol.">
        <title>Complete genome sequence of Corynebacterium casei LMG S-19264T (=DSM 44701T), isolated from a smear-ripened cheese.</title>
        <authorList>
            <consortium name="US DOE Joint Genome Institute (JGI-PGF)"/>
            <person name="Walter F."/>
            <person name="Albersmeier A."/>
            <person name="Kalinowski J."/>
            <person name="Ruckert C."/>
        </authorList>
    </citation>
    <scope>NUCLEOTIDE SEQUENCE</scope>
    <source>
        <strain evidence="1">CGMCC 1.12698</strain>
    </source>
</reference>
<organism evidence="1 2">
    <name type="scientific">Priestia taiwanensis</name>
    <dbReference type="NCBI Taxonomy" id="1347902"/>
    <lineage>
        <taxon>Bacteria</taxon>
        <taxon>Bacillati</taxon>
        <taxon>Bacillota</taxon>
        <taxon>Bacilli</taxon>
        <taxon>Bacillales</taxon>
        <taxon>Bacillaceae</taxon>
        <taxon>Priestia</taxon>
    </lineage>
</organism>
<evidence type="ECO:0000313" key="2">
    <source>
        <dbReference type="Proteomes" id="UP000605259"/>
    </source>
</evidence>
<dbReference type="EMBL" id="BMFK01000001">
    <property type="protein sequence ID" value="GGE62090.1"/>
    <property type="molecule type" value="Genomic_DNA"/>
</dbReference>
<evidence type="ECO:0000313" key="1">
    <source>
        <dbReference type="EMBL" id="GGE62090.1"/>
    </source>
</evidence>
<protein>
    <submittedName>
        <fullName evidence="1">Uncharacterized protein</fullName>
    </submittedName>
</protein>
<proteinExistence type="predicted"/>
<reference evidence="1" key="2">
    <citation type="submission" date="2020-09" db="EMBL/GenBank/DDBJ databases">
        <authorList>
            <person name="Sun Q."/>
            <person name="Zhou Y."/>
        </authorList>
    </citation>
    <scope>NUCLEOTIDE SEQUENCE</scope>
    <source>
        <strain evidence="1">CGMCC 1.12698</strain>
    </source>
</reference>